<reference evidence="5" key="1">
    <citation type="submission" date="2020-03" db="EMBL/GenBank/DDBJ databases">
        <authorList>
            <person name="Weist P."/>
        </authorList>
    </citation>
    <scope>NUCLEOTIDE SEQUENCE</scope>
</reference>
<keyword evidence="2" id="KW-0391">Immunity</keyword>
<proteinExistence type="predicted"/>
<feature type="chain" id="PRO_5040135952" description="Ig-like domain-containing protein" evidence="3">
    <location>
        <begin position="20"/>
        <end position="148"/>
    </location>
</feature>
<dbReference type="InterPro" id="IPR007110">
    <property type="entry name" value="Ig-like_dom"/>
</dbReference>
<evidence type="ECO:0000259" key="4">
    <source>
        <dbReference type="PROSITE" id="PS50835"/>
    </source>
</evidence>
<comment type="caution">
    <text evidence="5">The sequence shown here is derived from an EMBL/GenBank/DDBJ whole genome shotgun (WGS) entry which is preliminary data.</text>
</comment>
<keyword evidence="1 3" id="KW-0732">Signal</keyword>
<dbReference type="SUPFAM" id="SSF48726">
    <property type="entry name" value="Immunoglobulin"/>
    <property type="match status" value="1"/>
</dbReference>
<name>A0A9N7Z4Y5_PLEPL</name>
<dbReference type="GO" id="GO:0007166">
    <property type="term" value="P:cell surface receptor signaling pathway"/>
    <property type="evidence" value="ECO:0007669"/>
    <property type="project" value="TreeGrafter"/>
</dbReference>
<dbReference type="SMART" id="SM00406">
    <property type="entry name" value="IGv"/>
    <property type="match status" value="1"/>
</dbReference>
<dbReference type="AlphaFoldDB" id="A0A9N7Z4Y5"/>
<sequence length="148" mass="16618">MGPILITFTVSFFWLQGLCQHVTQLPATSWSYVSKSAEMNCSHNRDANHNQMYWFRQRHGETMTLIVYALFGMDPDYGKSPADKYSAVRPDFKSGSLTVKNVQPEDSAVYFCAVKGGAGAEEILKLNTGSPETVNWSREKGVNERVSR</sequence>
<dbReference type="InterPro" id="IPR036179">
    <property type="entry name" value="Ig-like_dom_sf"/>
</dbReference>
<gene>
    <name evidence="5" type="ORF">PLEPLA_LOCUS38005</name>
</gene>
<protein>
    <recommendedName>
        <fullName evidence="4">Ig-like domain-containing protein</fullName>
    </recommendedName>
</protein>
<evidence type="ECO:0000256" key="2">
    <source>
        <dbReference type="ARBA" id="ARBA00022859"/>
    </source>
</evidence>
<feature type="domain" description="Ig-like" evidence="4">
    <location>
        <begin position="3"/>
        <end position="127"/>
    </location>
</feature>
<dbReference type="PANTHER" id="PTHR23268">
    <property type="entry name" value="T-CELL RECEPTOR BETA CHAIN"/>
    <property type="match status" value="1"/>
</dbReference>
<dbReference type="InterPro" id="IPR013783">
    <property type="entry name" value="Ig-like_fold"/>
</dbReference>
<dbReference type="InterPro" id="IPR013106">
    <property type="entry name" value="Ig_V-set"/>
</dbReference>
<dbReference type="Pfam" id="PF07686">
    <property type="entry name" value="V-set"/>
    <property type="match status" value="1"/>
</dbReference>
<organism evidence="5 6">
    <name type="scientific">Pleuronectes platessa</name>
    <name type="common">European plaice</name>
    <dbReference type="NCBI Taxonomy" id="8262"/>
    <lineage>
        <taxon>Eukaryota</taxon>
        <taxon>Metazoa</taxon>
        <taxon>Chordata</taxon>
        <taxon>Craniata</taxon>
        <taxon>Vertebrata</taxon>
        <taxon>Euteleostomi</taxon>
        <taxon>Actinopterygii</taxon>
        <taxon>Neopterygii</taxon>
        <taxon>Teleostei</taxon>
        <taxon>Neoteleostei</taxon>
        <taxon>Acanthomorphata</taxon>
        <taxon>Carangaria</taxon>
        <taxon>Pleuronectiformes</taxon>
        <taxon>Pleuronectoidei</taxon>
        <taxon>Pleuronectidae</taxon>
        <taxon>Pleuronectes</taxon>
    </lineage>
</organism>
<dbReference type="Proteomes" id="UP001153269">
    <property type="component" value="Unassembled WGS sequence"/>
</dbReference>
<dbReference type="PROSITE" id="PS50835">
    <property type="entry name" value="IG_LIKE"/>
    <property type="match status" value="1"/>
</dbReference>
<feature type="signal peptide" evidence="3">
    <location>
        <begin position="1"/>
        <end position="19"/>
    </location>
</feature>
<dbReference type="GO" id="GO:0002376">
    <property type="term" value="P:immune system process"/>
    <property type="evidence" value="ECO:0007669"/>
    <property type="project" value="UniProtKB-KW"/>
</dbReference>
<dbReference type="GO" id="GO:0005886">
    <property type="term" value="C:plasma membrane"/>
    <property type="evidence" value="ECO:0007669"/>
    <property type="project" value="TreeGrafter"/>
</dbReference>
<keyword evidence="6" id="KW-1185">Reference proteome</keyword>
<dbReference type="SMART" id="SM00409">
    <property type="entry name" value="IG"/>
    <property type="match status" value="1"/>
</dbReference>
<evidence type="ECO:0000313" key="5">
    <source>
        <dbReference type="EMBL" id="CAB1450316.1"/>
    </source>
</evidence>
<dbReference type="InterPro" id="IPR003599">
    <property type="entry name" value="Ig_sub"/>
</dbReference>
<dbReference type="InterPro" id="IPR050413">
    <property type="entry name" value="TCR_beta_variable"/>
</dbReference>
<evidence type="ECO:0000313" key="6">
    <source>
        <dbReference type="Proteomes" id="UP001153269"/>
    </source>
</evidence>
<dbReference type="EMBL" id="CADEAL010004048">
    <property type="protein sequence ID" value="CAB1450316.1"/>
    <property type="molecule type" value="Genomic_DNA"/>
</dbReference>
<evidence type="ECO:0000256" key="3">
    <source>
        <dbReference type="SAM" id="SignalP"/>
    </source>
</evidence>
<accession>A0A9N7Z4Y5</accession>
<dbReference type="PANTHER" id="PTHR23268:SF102">
    <property type="entry name" value="IMMUNOGLOBULIN V-SET DOMAIN-CONTAINING PROTEIN"/>
    <property type="match status" value="1"/>
</dbReference>
<evidence type="ECO:0000256" key="1">
    <source>
        <dbReference type="ARBA" id="ARBA00022729"/>
    </source>
</evidence>
<dbReference type="Gene3D" id="2.60.40.10">
    <property type="entry name" value="Immunoglobulins"/>
    <property type="match status" value="1"/>
</dbReference>